<evidence type="ECO:0000256" key="1">
    <source>
        <dbReference type="SAM" id="MobiDB-lite"/>
    </source>
</evidence>
<keyword evidence="4" id="KW-1185">Reference proteome</keyword>
<dbReference type="Gene3D" id="2.60.40.10">
    <property type="entry name" value="Immunoglobulins"/>
    <property type="match status" value="1"/>
</dbReference>
<accession>A0ABS8DBI9</accession>
<dbReference type="SMART" id="SM00736">
    <property type="entry name" value="CADG"/>
    <property type="match status" value="1"/>
</dbReference>
<dbReference type="InterPro" id="IPR013783">
    <property type="entry name" value="Ig-like_fold"/>
</dbReference>
<dbReference type="EMBL" id="JAJBZT010000016">
    <property type="protein sequence ID" value="MCB6185368.1"/>
    <property type="molecule type" value="Genomic_DNA"/>
</dbReference>
<evidence type="ECO:0000259" key="2">
    <source>
        <dbReference type="SMART" id="SM00736"/>
    </source>
</evidence>
<reference evidence="3" key="1">
    <citation type="submission" date="2021-10" db="EMBL/GenBank/DDBJ databases">
        <title>The complete genome sequence of Leeia sp. TBRC 13508.</title>
        <authorList>
            <person name="Charoenyingcharoen P."/>
            <person name="Yukphan P."/>
        </authorList>
    </citation>
    <scope>NUCLEOTIDE SEQUENCE</scope>
    <source>
        <strain evidence="3">TBRC 13508</strain>
    </source>
</reference>
<evidence type="ECO:0000313" key="3">
    <source>
        <dbReference type="EMBL" id="MCB6185368.1"/>
    </source>
</evidence>
<feature type="non-terminal residue" evidence="3">
    <location>
        <position position="1"/>
    </location>
</feature>
<proteinExistence type="predicted"/>
<feature type="region of interest" description="Disordered" evidence="1">
    <location>
        <begin position="1"/>
        <end position="43"/>
    </location>
</feature>
<evidence type="ECO:0000313" key="4">
    <source>
        <dbReference type="Proteomes" id="UP001165395"/>
    </source>
</evidence>
<gene>
    <name evidence="3" type="ORF">LIN78_17615</name>
</gene>
<dbReference type="RefSeq" id="WP_227182200.1">
    <property type="nucleotide sequence ID" value="NZ_JAJBZT010000016.1"/>
</dbReference>
<dbReference type="Pfam" id="PF05345">
    <property type="entry name" value="He_PIG"/>
    <property type="match status" value="1"/>
</dbReference>
<feature type="compositionally biased region" description="Low complexity" evidence="1">
    <location>
        <begin position="9"/>
        <end position="40"/>
    </location>
</feature>
<dbReference type="InterPro" id="IPR015919">
    <property type="entry name" value="Cadherin-like_sf"/>
</dbReference>
<sequence>TQPIVPTSPVVEPQTTPPATTETPPASNDTTTSPTQETTTDAPFSNIIAASVDTNFENTAPVSTLPDLSVVQSFNQRSSIEDNLTQVGVGAFRIPVIKADEVNLMVYNGVQDQIYEKNADVDFKLPADAFVHTQEDAVVKLTAQLSDGKALPTWLHFDATSGRFQGTPPADVDSIIEIVVTARDNDGRTASTVFKIRVGKIATNKLSFNEQVLQAKQGSPISRLQSASPIKIRA</sequence>
<dbReference type="Proteomes" id="UP001165395">
    <property type="component" value="Unassembled WGS sequence"/>
</dbReference>
<dbReference type="SUPFAM" id="SSF49313">
    <property type="entry name" value="Cadherin-like"/>
    <property type="match status" value="1"/>
</dbReference>
<protein>
    <submittedName>
        <fullName evidence="3">Ig domain-containing protein</fullName>
    </submittedName>
</protein>
<name>A0ABS8DBI9_9NEIS</name>
<dbReference type="InterPro" id="IPR006644">
    <property type="entry name" value="Cadg"/>
</dbReference>
<comment type="caution">
    <text evidence="3">The sequence shown here is derived from an EMBL/GenBank/DDBJ whole genome shotgun (WGS) entry which is preliminary data.</text>
</comment>
<feature type="domain" description="Dystroglycan-type cadherin-like" evidence="2">
    <location>
        <begin position="105"/>
        <end position="205"/>
    </location>
</feature>
<organism evidence="3 4">
    <name type="scientific">Leeia speluncae</name>
    <dbReference type="NCBI Taxonomy" id="2884804"/>
    <lineage>
        <taxon>Bacteria</taxon>
        <taxon>Pseudomonadati</taxon>
        <taxon>Pseudomonadota</taxon>
        <taxon>Betaproteobacteria</taxon>
        <taxon>Neisseriales</taxon>
        <taxon>Leeiaceae</taxon>
        <taxon>Leeia</taxon>
    </lineage>
</organism>